<dbReference type="CDD" id="cd02570">
    <property type="entry name" value="PseudoU_synth_EcTruA"/>
    <property type="match status" value="1"/>
</dbReference>
<keyword evidence="3 4" id="KW-0413">Isomerase</keyword>
<evidence type="ECO:0000256" key="2">
    <source>
        <dbReference type="ARBA" id="ARBA00022694"/>
    </source>
</evidence>
<feature type="active site" description="Nucleophile" evidence="4">
    <location>
        <position position="53"/>
    </location>
</feature>
<reference evidence="6 7" key="1">
    <citation type="submission" date="2017-12" db="EMBL/GenBank/DDBJ databases">
        <title>Genomes of bacteria within cyanobacterial aggregates.</title>
        <authorList>
            <person name="Cai H."/>
        </authorList>
    </citation>
    <scope>NUCLEOTIDE SEQUENCE [LARGE SCALE GENOMIC DNA]</scope>
    <source>
        <strain evidence="6 7">TH16</strain>
    </source>
</reference>
<dbReference type="Proteomes" id="UP000234752">
    <property type="component" value="Chromosome eg_1"/>
</dbReference>
<dbReference type="InterPro" id="IPR020103">
    <property type="entry name" value="PsdUridine_synth_cat_dom_sf"/>
</dbReference>
<evidence type="ECO:0000256" key="5">
    <source>
        <dbReference type="RuleBase" id="RU003792"/>
    </source>
</evidence>
<comment type="subunit">
    <text evidence="4">Homodimer.</text>
</comment>
<dbReference type="KEGG" id="ncb:C0V82_08420"/>
<dbReference type="InterPro" id="IPR020095">
    <property type="entry name" value="PsdUridine_synth_TruA_C"/>
</dbReference>
<comment type="caution">
    <text evidence="4">Lacks conserved residue(s) required for the propagation of feature annotation.</text>
</comment>
<dbReference type="EMBL" id="CP025611">
    <property type="protein sequence ID" value="AUN31757.1"/>
    <property type="molecule type" value="Genomic_DNA"/>
</dbReference>
<comment type="catalytic activity">
    <reaction evidence="4 5">
        <text>uridine(38/39/40) in tRNA = pseudouridine(38/39/40) in tRNA</text>
        <dbReference type="Rhea" id="RHEA:22376"/>
        <dbReference type="Rhea" id="RHEA-COMP:10085"/>
        <dbReference type="Rhea" id="RHEA-COMP:10087"/>
        <dbReference type="ChEBI" id="CHEBI:65314"/>
        <dbReference type="ChEBI" id="CHEBI:65315"/>
        <dbReference type="EC" id="5.4.99.12"/>
    </reaction>
</comment>
<dbReference type="PANTHER" id="PTHR11142">
    <property type="entry name" value="PSEUDOURIDYLATE SYNTHASE"/>
    <property type="match status" value="1"/>
</dbReference>
<dbReference type="InterPro" id="IPR020097">
    <property type="entry name" value="PsdUridine_synth_TruA_a/b_dom"/>
</dbReference>
<dbReference type="GO" id="GO:0031119">
    <property type="term" value="P:tRNA pseudouridine synthesis"/>
    <property type="evidence" value="ECO:0007669"/>
    <property type="project" value="UniProtKB-UniRule"/>
</dbReference>
<evidence type="ECO:0000313" key="6">
    <source>
        <dbReference type="EMBL" id="AUN31757.1"/>
    </source>
</evidence>
<evidence type="ECO:0000256" key="4">
    <source>
        <dbReference type="HAMAP-Rule" id="MF_00171"/>
    </source>
</evidence>
<dbReference type="InterPro" id="IPR020094">
    <property type="entry name" value="TruA/RsuA/RluB/E/F_N"/>
</dbReference>
<organism evidence="6 7">
    <name type="scientific">Niveispirillum cyanobacteriorum</name>
    <dbReference type="NCBI Taxonomy" id="1612173"/>
    <lineage>
        <taxon>Bacteria</taxon>
        <taxon>Pseudomonadati</taxon>
        <taxon>Pseudomonadota</taxon>
        <taxon>Alphaproteobacteria</taxon>
        <taxon>Rhodospirillales</taxon>
        <taxon>Azospirillaceae</taxon>
        <taxon>Niveispirillum</taxon>
    </lineage>
</organism>
<evidence type="ECO:0000313" key="7">
    <source>
        <dbReference type="Proteomes" id="UP000234752"/>
    </source>
</evidence>
<dbReference type="SUPFAM" id="SSF55120">
    <property type="entry name" value="Pseudouridine synthase"/>
    <property type="match status" value="1"/>
</dbReference>
<dbReference type="EC" id="5.4.99.12" evidence="4"/>
<keyword evidence="7" id="KW-1185">Reference proteome</keyword>
<dbReference type="PIRSF" id="PIRSF001430">
    <property type="entry name" value="tRNA_psdUrid_synth"/>
    <property type="match status" value="1"/>
</dbReference>
<evidence type="ECO:0000256" key="1">
    <source>
        <dbReference type="ARBA" id="ARBA00009375"/>
    </source>
</evidence>
<dbReference type="OrthoDB" id="9811823at2"/>
<name>A0A2K9NFB2_9PROT</name>
<accession>A0A2K9NFB2</accession>
<gene>
    <name evidence="4" type="primary">truA</name>
    <name evidence="6" type="ORF">C0V82_08420</name>
</gene>
<dbReference type="Pfam" id="PF01416">
    <property type="entry name" value="PseudoU_synth_1"/>
    <property type="match status" value="2"/>
</dbReference>
<sequence>MAQRWKITVEFNGSPFLGWQRQDHGPSVQGCLEEAVRRFAQETVTVHAAGRTDSGVHATGMVASFDLEKPVSAEKVRDALNYHLKPNPIAVLKAEAMEGDFHARFTCIGRAYLYRITNRRAPLALDAGRSWLVSHPLDADAMHAAAQRLVGRHDFTSFRASLCQAASPVKTLAELSATRVGEEIHIVARARSFLHHQVRNMVGTLKMVGEGRWTADDVQAALEARNRSAAGQTAPADGLYFTRAFYPGDEFPEPISDGPNTPSSTSG</sequence>
<protein>
    <recommendedName>
        <fullName evidence="4">tRNA pseudouridine synthase A</fullName>
        <ecNumber evidence="4">5.4.99.12</ecNumber>
    </recommendedName>
    <alternativeName>
        <fullName evidence="4">tRNA pseudouridine(38-40) synthase</fullName>
    </alternativeName>
    <alternativeName>
        <fullName evidence="4">tRNA pseudouridylate synthase I</fullName>
    </alternativeName>
    <alternativeName>
        <fullName evidence="4">tRNA-uridine isomerase I</fullName>
    </alternativeName>
</protein>
<dbReference type="FunFam" id="3.30.70.580:FF:000001">
    <property type="entry name" value="tRNA pseudouridine synthase A"/>
    <property type="match status" value="1"/>
</dbReference>
<dbReference type="Gene3D" id="3.30.70.660">
    <property type="entry name" value="Pseudouridine synthase I, catalytic domain, C-terminal subdomain"/>
    <property type="match status" value="1"/>
</dbReference>
<dbReference type="NCBIfam" id="TIGR00071">
    <property type="entry name" value="hisT_truA"/>
    <property type="match status" value="1"/>
</dbReference>
<dbReference type="Gene3D" id="3.30.70.580">
    <property type="entry name" value="Pseudouridine synthase I, catalytic domain, N-terminal subdomain"/>
    <property type="match status" value="1"/>
</dbReference>
<dbReference type="GO" id="GO:0160147">
    <property type="term" value="F:tRNA pseudouridine(38-40) synthase activity"/>
    <property type="evidence" value="ECO:0007669"/>
    <property type="project" value="UniProtKB-EC"/>
</dbReference>
<dbReference type="PANTHER" id="PTHR11142:SF0">
    <property type="entry name" value="TRNA PSEUDOURIDINE SYNTHASE-LIKE 1"/>
    <property type="match status" value="1"/>
</dbReference>
<feature type="binding site" evidence="4">
    <location>
        <position position="112"/>
    </location>
    <ligand>
        <name>substrate</name>
    </ligand>
</feature>
<dbReference type="InterPro" id="IPR001406">
    <property type="entry name" value="PsdUridine_synth_TruA"/>
</dbReference>
<proteinExistence type="inferred from homology"/>
<dbReference type="HAMAP" id="MF_00171">
    <property type="entry name" value="TruA"/>
    <property type="match status" value="1"/>
</dbReference>
<comment type="similarity">
    <text evidence="1 4 5">Belongs to the tRNA pseudouridine synthase TruA family.</text>
</comment>
<dbReference type="AlphaFoldDB" id="A0A2K9NFB2"/>
<comment type="function">
    <text evidence="4">Formation of pseudouridine at positions 38, 39 and 40 in the anticodon stem and loop of transfer RNAs.</text>
</comment>
<keyword evidence="2 4" id="KW-0819">tRNA processing</keyword>
<evidence type="ECO:0000256" key="3">
    <source>
        <dbReference type="ARBA" id="ARBA00023235"/>
    </source>
</evidence>
<dbReference type="GO" id="GO:0003723">
    <property type="term" value="F:RNA binding"/>
    <property type="evidence" value="ECO:0007669"/>
    <property type="project" value="InterPro"/>
</dbReference>
<dbReference type="RefSeq" id="WP_102113324.1">
    <property type="nucleotide sequence ID" value="NZ_BMGN01000002.1"/>
</dbReference>